<sequence length="225" mass="26006">KFLLSVKYGSEVSFDVDKLFKQRISNALIALVIFAILLLTNVTINNFFISVLVAIGIAFLVFKLPYMQLKTLYKKNLYRINLMLPYYLKSLEILIQHYTVPVAIARSIDTAPEIFKPGLQKLISRIEAGDMSVDPYMDFAKEYPVRDSMRMMRLLYRLSLGSQENKQEQLMMFAKTVSTLQNKAREQKYKSRLEKMEQKTMMMLVCTGGGIILLLLLSITRMMMV</sequence>
<protein>
    <submittedName>
        <fullName evidence="2">Uncharacterized protein</fullName>
    </submittedName>
</protein>
<evidence type="ECO:0000256" key="1">
    <source>
        <dbReference type="SAM" id="Phobius"/>
    </source>
</evidence>
<feature type="transmembrane region" description="Helical" evidence="1">
    <location>
        <begin position="47"/>
        <end position="66"/>
    </location>
</feature>
<feature type="non-terminal residue" evidence="2">
    <location>
        <position position="1"/>
    </location>
</feature>
<keyword evidence="1" id="KW-0472">Membrane</keyword>
<gene>
    <name evidence="2" type="ORF">K8V91_10765</name>
</gene>
<organism evidence="2 3">
    <name type="scientific">Thomasclavelia spiroformis</name>
    <dbReference type="NCBI Taxonomy" id="29348"/>
    <lineage>
        <taxon>Bacteria</taxon>
        <taxon>Bacillati</taxon>
        <taxon>Bacillota</taxon>
        <taxon>Erysipelotrichia</taxon>
        <taxon>Erysipelotrichales</taxon>
        <taxon>Coprobacillaceae</taxon>
        <taxon>Thomasclavelia</taxon>
    </lineage>
</organism>
<dbReference type="Proteomes" id="UP000749320">
    <property type="component" value="Unassembled WGS sequence"/>
</dbReference>
<evidence type="ECO:0000313" key="3">
    <source>
        <dbReference type="Proteomes" id="UP000749320"/>
    </source>
</evidence>
<accession>A0A921KK83</accession>
<reference evidence="2" key="2">
    <citation type="submission" date="2021-09" db="EMBL/GenBank/DDBJ databases">
        <authorList>
            <person name="Gilroy R."/>
        </authorList>
    </citation>
    <scope>NUCLEOTIDE SEQUENCE</scope>
    <source>
        <strain evidence="2">CHK193-16274</strain>
    </source>
</reference>
<name>A0A921KK83_9FIRM</name>
<dbReference type="AlphaFoldDB" id="A0A921KK83"/>
<keyword evidence="1" id="KW-0812">Transmembrane</keyword>
<reference evidence="2" key="1">
    <citation type="journal article" date="2021" name="PeerJ">
        <title>Extensive microbial diversity within the chicken gut microbiome revealed by metagenomics and culture.</title>
        <authorList>
            <person name="Gilroy R."/>
            <person name="Ravi A."/>
            <person name="Getino M."/>
            <person name="Pursley I."/>
            <person name="Horton D.L."/>
            <person name="Alikhan N.F."/>
            <person name="Baker D."/>
            <person name="Gharbi K."/>
            <person name="Hall N."/>
            <person name="Watson M."/>
            <person name="Adriaenssens E.M."/>
            <person name="Foster-Nyarko E."/>
            <person name="Jarju S."/>
            <person name="Secka A."/>
            <person name="Antonio M."/>
            <person name="Oren A."/>
            <person name="Chaudhuri R.R."/>
            <person name="La Ragione R."/>
            <person name="Hildebrand F."/>
            <person name="Pallen M.J."/>
        </authorList>
    </citation>
    <scope>NUCLEOTIDE SEQUENCE</scope>
    <source>
        <strain evidence="2">CHK193-16274</strain>
    </source>
</reference>
<feature type="transmembrane region" description="Helical" evidence="1">
    <location>
        <begin position="200"/>
        <end position="219"/>
    </location>
</feature>
<keyword evidence="1" id="KW-1133">Transmembrane helix</keyword>
<proteinExistence type="predicted"/>
<feature type="transmembrane region" description="Helical" evidence="1">
    <location>
        <begin position="24"/>
        <end position="41"/>
    </location>
</feature>
<dbReference type="EMBL" id="DYWV01000366">
    <property type="protein sequence ID" value="HJF41394.1"/>
    <property type="molecule type" value="Genomic_DNA"/>
</dbReference>
<comment type="caution">
    <text evidence="2">The sequence shown here is derived from an EMBL/GenBank/DDBJ whole genome shotgun (WGS) entry which is preliminary data.</text>
</comment>
<evidence type="ECO:0000313" key="2">
    <source>
        <dbReference type="EMBL" id="HJF41394.1"/>
    </source>
</evidence>